<keyword evidence="3" id="KW-1185">Reference proteome</keyword>
<protein>
    <submittedName>
        <fullName evidence="2">Uncharacterized protein</fullName>
    </submittedName>
</protein>
<organism evidence="2 3">
    <name type="scientific">Candidatus Entotheonella gemina</name>
    <dbReference type="NCBI Taxonomy" id="1429439"/>
    <lineage>
        <taxon>Bacteria</taxon>
        <taxon>Pseudomonadati</taxon>
        <taxon>Nitrospinota/Tectimicrobiota group</taxon>
        <taxon>Candidatus Tectimicrobiota</taxon>
        <taxon>Candidatus Entotheonellia</taxon>
        <taxon>Candidatus Entotheonellales</taxon>
        <taxon>Candidatus Entotheonellaceae</taxon>
        <taxon>Candidatus Entotheonella</taxon>
    </lineage>
</organism>
<proteinExistence type="predicted"/>
<dbReference type="EMBL" id="AZHX01001175">
    <property type="protein sequence ID" value="ETX04635.1"/>
    <property type="molecule type" value="Genomic_DNA"/>
</dbReference>
<keyword evidence="1" id="KW-1133">Transmembrane helix</keyword>
<dbReference type="HOGENOM" id="CLU_3286585_0_0_7"/>
<reference evidence="2 3" key="1">
    <citation type="journal article" date="2014" name="Nature">
        <title>An environmental bacterial taxon with a large and distinct metabolic repertoire.</title>
        <authorList>
            <person name="Wilson M.C."/>
            <person name="Mori T."/>
            <person name="Ruckert C."/>
            <person name="Uria A.R."/>
            <person name="Helf M.J."/>
            <person name="Takada K."/>
            <person name="Gernert C."/>
            <person name="Steffens U.A."/>
            <person name="Heycke N."/>
            <person name="Schmitt S."/>
            <person name="Rinke C."/>
            <person name="Helfrich E.J."/>
            <person name="Brachmann A.O."/>
            <person name="Gurgui C."/>
            <person name="Wakimoto T."/>
            <person name="Kracht M."/>
            <person name="Crusemann M."/>
            <person name="Hentschel U."/>
            <person name="Abe I."/>
            <person name="Matsunaga S."/>
            <person name="Kalinowski J."/>
            <person name="Takeyama H."/>
            <person name="Piel J."/>
        </authorList>
    </citation>
    <scope>NUCLEOTIDE SEQUENCE [LARGE SCALE GENOMIC DNA]</scope>
    <source>
        <strain evidence="3">TSY2</strain>
    </source>
</reference>
<dbReference type="AlphaFoldDB" id="W4M363"/>
<feature type="transmembrane region" description="Helical" evidence="1">
    <location>
        <begin position="6"/>
        <end position="28"/>
    </location>
</feature>
<name>W4M363_9BACT</name>
<sequence>MTPWRFWVFQVLAPGFGVLFLLVVVQVWQVGVRHYTSTGS</sequence>
<keyword evidence="1" id="KW-0472">Membrane</keyword>
<evidence type="ECO:0000256" key="1">
    <source>
        <dbReference type="SAM" id="Phobius"/>
    </source>
</evidence>
<dbReference type="Proteomes" id="UP000019140">
    <property type="component" value="Unassembled WGS sequence"/>
</dbReference>
<keyword evidence="1" id="KW-0812">Transmembrane</keyword>
<evidence type="ECO:0000313" key="3">
    <source>
        <dbReference type="Proteomes" id="UP000019140"/>
    </source>
</evidence>
<comment type="caution">
    <text evidence="2">The sequence shown here is derived from an EMBL/GenBank/DDBJ whole genome shotgun (WGS) entry which is preliminary data.</text>
</comment>
<gene>
    <name evidence="2" type="ORF">ETSY2_27720</name>
</gene>
<accession>W4M363</accession>
<evidence type="ECO:0000313" key="2">
    <source>
        <dbReference type="EMBL" id="ETX04635.1"/>
    </source>
</evidence>